<keyword evidence="3" id="KW-0564">Palmitate</keyword>
<evidence type="ECO:0000256" key="3">
    <source>
        <dbReference type="ARBA" id="ARBA00023139"/>
    </source>
</evidence>
<evidence type="ECO:0000256" key="1">
    <source>
        <dbReference type="ARBA" id="ARBA00022729"/>
    </source>
</evidence>
<dbReference type="RefSeq" id="WP_265127693.1">
    <property type="nucleotide sequence ID" value="NZ_JAPCHY010000007.1"/>
</dbReference>
<dbReference type="InterPro" id="IPR036328">
    <property type="entry name" value="MliC_sf"/>
</dbReference>
<feature type="domain" description="C-type lysozyme inhibitor" evidence="7">
    <location>
        <begin position="52"/>
        <end position="116"/>
    </location>
</feature>
<gene>
    <name evidence="8" type="ORF">OK345_09340</name>
</gene>
<dbReference type="Pfam" id="PF09864">
    <property type="entry name" value="MliC"/>
    <property type="match status" value="1"/>
</dbReference>
<evidence type="ECO:0000313" key="9">
    <source>
        <dbReference type="Proteomes" id="UP001209922"/>
    </source>
</evidence>
<reference evidence="8 9" key="1">
    <citation type="submission" date="2022-10" db="EMBL/GenBank/DDBJ databases">
        <title>Xanthomonas sp. H13-6.</title>
        <authorList>
            <person name="Liu X."/>
            <person name="Deng Z."/>
            <person name="Jiang Y."/>
            <person name="Yu T."/>
            <person name="Ai J."/>
        </authorList>
    </citation>
    <scope>NUCLEOTIDE SEQUENCE [LARGE SCALE GENOMIC DNA]</scope>
    <source>
        <strain evidence="8 9">H13-6</strain>
    </source>
</reference>
<evidence type="ECO:0000256" key="5">
    <source>
        <dbReference type="SAM" id="MobiDB-lite"/>
    </source>
</evidence>
<dbReference type="Proteomes" id="UP001209922">
    <property type="component" value="Unassembled WGS sequence"/>
</dbReference>
<keyword evidence="1 6" id="KW-0732">Signal</keyword>
<feature type="signal peptide" evidence="6">
    <location>
        <begin position="1"/>
        <end position="20"/>
    </location>
</feature>
<evidence type="ECO:0000259" key="7">
    <source>
        <dbReference type="Pfam" id="PF09864"/>
    </source>
</evidence>
<protein>
    <submittedName>
        <fullName evidence="8">MliC family protein</fullName>
    </submittedName>
</protein>
<feature type="chain" id="PRO_5046232334" evidence="6">
    <location>
        <begin position="21"/>
        <end position="127"/>
    </location>
</feature>
<accession>A0ABT3JW54</accession>
<dbReference type="Gene3D" id="2.40.128.200">
    <property type="match status" value="1"/>
</dbReference>
<evidence type="ECO:0000256" key="2">
    <source>
        <dbReference type="ARBA" id="ARBA00023136"/>
    </source>
</evidence>
<feature type="region of interest" description="Disordered" evidence="5">
    <location>
        <begin position="25"/>
        <end position="45"/>
    </location>
</feature>
<dbReference type="EMBL" id="JAPCHY010000007">
    <property type="protein sequence ID" value="MCW4472708.1"/>
    <property type="molecule type" value="Genomic_DNA"/>
</dbReference>
<keyword evidence="9" id="KW-1185">Reference proteome</keyword>
<comment type="caution">
    <text evidence="8">The sequence shown here is derived from an EMBL/GenBank/DDBJ whole genome shotgun (WGS) entry which is preliminary data.</text>
</comment>
<feature type="compositionally biased region" description="Low complexity" evidence="5">
    <location>
        <begin position="25"/>
        <end position="39"/>
    </location>
</feature>
<name>A0ABT3JW54_9XANT</name>
<evidence type="ECO:0000313" key="8">
    <source>
        <dbReference type="EMBL" id="MCW4472708.1"/>
    </source>
</evidence>
<dbReference type="SUPFAM" id="SSF141488">
    <property type="entry name" value="YdhA-like"/>
    <property type="match status" value="1"/>
</dbReference>
<keyword evidence="2" id="KW-0472">Membrane</keyword>
<evidence type="ECO:0000256" key="4">
    <source>
        <dbReference type="ARBA" id="ARBA00023288"/>
    </source>
</evidence>
<keyword evidence="4" id="KW-0449">Lipoprotein</keyword>
<evidence type="ECO:0000256" key="6">
    <source>
        <dbReference type="SAM" id="SignalP"/>
    </source>
</evidence>
<organism evidence="8 9">
    <name type="scientific">Xanthomonas chitinilytica</name>
    <dbReference type="NCBI Taxonomy" id="2989819"/>
    <lineage>
        <taxon>Bacteria</taxon>
        <taxon>Pseudomonadati</taxon>
        <taxon>Pseudomonadota</taxon>
        <taxon>Gammaproteobacteria</taxon>
        <taxon>Lysobacterales</taxon>
        <taxon>Lysobacteraceae</taxon>
        <taxon>Xanthomonas</taxon>
    </lineage>
</organism>
<dbReference type="InterPro" id="IPR018660">
    <property type="entry name" value="MliC"/>
</dbReference>
<sequence length="127" mass="12864">MHVLSWATGLALVASLAACNATDNTAPAADPAASADPDVAAPPPLEEHTYDFRCGDLAVTATYHGQDAATVVIGDRTFAMSAMPAASGARYGDGEGNELWTKGQDEGILILSGEDDRNCSAAGPADG</sequence>
<proteinExistence type="predicted"/>